<dbReference type="GO" id="GO:0009267">
    <property type="term" value="P:cellular response to starvation"/>
    <property type="evidence" value="ECO:0007669"/>
    <property type="project" value="TreeGrafter"/>
</dbReference>
<feature type="region of interest" description="Disordered" evidence="4">
    <location>
        <begin position="837"/>
        <end position="865"/>
    </location>
</feature>
<dbReference type="GO" id="GO:0030307">
    <property type="term" value="P:positive regulation of cell growth"/>
    <property type="evidence" value="ECO:0007669"/>
    <property type="project" value="TreeGrafter"/>
</dbReference>
<evidence type="ECO:0000256" key="4">
    <source>
        <dbReference type="SAM" id="MobiDB-lite"/>
    </source>
</evidence>
<dbReference type="SMART" id="SM00320">
    <property type="entry name" value="WD40"/>
    <property type="match status" value="6"/>
</dbReference>
<feature type="domain" description="Raptor N-terminal CASPase-like" evidence="5">
    <location>
        <begin position="66"/>
        <end position="219"/>
    </location>
</feature>
<dbReference type="PRINTS" id="PR01547">
    <property type="entry name" value="YEAST176DUF"/>
</dbReference>
<dbReference type="EMBL" id="LGRX02000613">
    <property type="protein sequence ID" value="KAK3288079.1"/>
    <property type="molecule type" value="Genomic_DNA"/>
</dbReference>
<dbReference type="InterPro" id="IPR029347">
    <property type="entry name" value="Raptor_N"/>
</dbReference>
<dbReference type="Proteomes" id="UP001190700">
    <property type="component" value="Unassembled WGS sequence"/>
</dbReference>
<evidence type="ECO:0000259" key="5">
    <source>
        <dbReference type="SMART" id="SM01302"/>
    </source>
</evidence>
<comment type="similarity">
    <text evidence="1">Belongs to the WD repeat RAPTOR family.</text>
</comment>
<evidence type="ECO:0000256" key="3">
    <source>
        <dbReference type="ARBA" id="ARBA00022737"/>
    </source>
</evidence>
<feature type="region of interest" description="Disordered" evidence="4">
    <location>
        <begin position="1"/>
        <end position="26"/>
    </location>
</feature>
<dbReference type="Gene3D" id="2.130.10.10">
    <property type="entry name" value="YVTN repeat-like/Quinoprotein amine dehydrogenase"/>
    <property type="match status" value="2"/>
</dbReference>
<dbReference type="GO" id="GO:0030674">
    <property type="term" value="F:protein-macromolecule adaptor activity"/>
    <property type="evidence" value="ECO:0007669"/>
    <property type="project" value="TreeGrafter"/>
</dbReference>
<feature type="compositionally biased region" description="Basic and acidic residues" evidence="4">
    <location>
        <begin position="9"/>
        <end position="19"/>
    </location>
</feature>
<dbReference type="Pfam" id="PF14538">
    <property type="entry name" value="Raptor_N"/>
    <property type="match status" value="1"/>
</dbReference>
<keyword evidence="3" id="KW-0677">Repeat</keyword>
<sequence>MDVAYRSELGSRQHSHDEAECGPGDPPGMAVPVYFCEERHDIEATTAEDDENGQNGLVSKWRMKDRMKTMSVALIMCLNIGVDPPDVVKISPCARLECWIDPMSIQAQKALELIGKTLQTQYERWQPRARYKLSLDPTVDDVKKLCFSCRRNAKNERVLLHYNGHGVPRPTANGEVWVFNKSYTQYIPLSVYDLQSWSGTPSIYVFDCSAAGIIVKAFLTFAEQRQREQAQPGAGPQEEPSVNGAAPNSESGSEPVSPEARAANETILLAACGAHELLPQSPELPADVFSACLTTPIKIALRWFCARSLLRNEGISVDLIDRIPGRQNDRKTPLGELNWIFTAITDTIAWNMLPRPLFQRLFRQDLLVASLFRNFLLAERIMRANHCTPISIPALPPTHQHPMWQAWDMAAELCLSQLPMLLTESGAEFHPSPFFTEQLTAFEVWLEHGSERKQPPEQLPIVLQVLLSQQHRLRALILLGRFLDMGPWAVDLALSVGIFPYVLKLLQTSAADLRQILVFIWTKILALDRSCQVDLVKDAGHTYFIKFLDSPGIPNDQLAMAAFVLSAICDDNPKGQTVCMQGNLLRVCLALIHSLTSDSNAAGAPAAIPEPVAGTNTTAEQAGAADAGDPGAGVPPMGATHDEALPLLLRWLCLCLSKLWEGSTEAQAMAFQERAPRHLASLTSSPFPEVRAAAIHALGSLIQVQRSEPAHEESLEVEEREVACYLLQSVDDGSSLVRFELVVGLGRVAAAHSVLFQDAVHVWNKEQGILRRRRSCQAASTGAADAGGRLRAPSRKLNSSQSWSGDDFILRQSEGQLGRSPGSPGISSITEQAPLQNLTEEPSTPVAEDAAATDPTAMNPPMTSPELAPTMPVQAAEGDMLEMPGVLALSASGPFQPHFQPSSMMPISNFDSGPASGVPTGQMYASADAARIAGGLYTHLLECLLHLSSDPSARVSAGAYTIINSSSSGVSGATASWLHNLGRATWAPRAAATAPQTVGSLSPKAAMISPPMASSFGSSDNRRASLSTPPTKVAAEFMESRTRRNSLASLGAEVDHLAEVSGAANAKPGDEPSGAAAAPVPRESTGSAGGAEMEHLPVSIIHKWSCQHFSRRLLEPNTFADLSAGTPREGNLYSDYASVVGEEEARISGGQSGQVGAAQRARIATHEIQDWRRKALASAEQSCLASTPTGKVTELVHSLELDNAAVPTSMMLHPIGPLACIGDSKSLVRVWDMKLNKVVNQFQCSSGSRATADGPVAGGGVTMLAYSNVCEASVLLCGSADGVVHVWRDYSVRSRHSLAATWRALPPLQSPVRQINKGSKELQPRGARYEWRQELGLLFASGEELAEPVIRIWDAHRELQADAMPTMCGAPVTCMGGASGERSMLAAGTSDGRLLMFDVRCPRSLVASSRPHLKRVVGTLLHPGGRSDTLISASTAGDVQWWDVRRGLDTPYRTITSHKGNLSTLCTHQQHPLIACASALNCIEVFSLDGEQLSVIKYTNSFLGQRIAPVTTMAFHPCKVLLAVGSIDSSASLYRGESPVLDD</sequence>
<dbReference type="InterPro" id="IPR015943">
    <property type="entry name" value="WD40/YVTN_repeat-like_dom_sf"/>
</dbReference>
<dbReference type="GO" id="GO:0031929">
    <property type="term" value="P:TOR signaling"/>
    <property type="evidence" value="ECO:0007669"/>
    <property type="project" value="InterPro"/>
</dbReference>
<keyword evidence="7" id="KW-1185">Reference proteome</keyword>
<organism evidence="6 7">
    <name type="scientific">Cymbomonas tetramitiformis</name>
    <dbReference type="NCBI Taxonomy" id="36881"/>
    <lineage>
        <taxon>Eukaryota</taxon>
        <taxon>Viridiplantae</taxon>
        <taxon>Chlorophyta</taxon>
        <taxon>Pyramimonadophyceae</taxon>
        <taxon>Pyramimonadales</taxon>
        <taxon>Pyramimonadaceae</taxon>
        <taxon>Cymbomonas</taxon>
    </lineage>
</organism>
<dbReference type="InterPro" id="IPR001680">
    <property type="entry name" value="WD40_rpt"/>
</dbReference>
<evidence type="ECO:0000256" key="1">
    <source>
        <dbReference type="ARBA" id="ARBA00009257"/>
    </source>
</evidence>
<proteinExistence type="inferred from homology"/>
<feature type="region of interest" description="Disordered" evidence="4">
    <location>
        <begin position="774"/>
        <end position="805"/>
    </location>
</feature>
<dbReference type="PANTHER" id="PTHR12848">
    <property type="entry name" value="REGULATORY-ASSOCIATED PROTEIN OF MTOR"/>
    <property type="match status" value="1"/>
</dbReference>
<dbReference type="GO" id="GO:0071230">
    <property type="term" value="P:cellular response to amino acid stimulus"/>
    <property type="evidence" value="ECO:0007669"/>
    <property type="project" value="TreeGrafter"/>
</dbReference>
<dbReference type="InterPro" id="IPR011989">
    <property type="entry name" value="ARM-like"/>
</dbReference>
<reference evidence="6 7" key="1">
    <citation type="journal article" date="2015" name="Genome Biol. Evol.">
        <title>Comparative Genomics of a Bacterivorous Green Alga Reveals Evolutionary Causalities and Consequences of Phago-Mixotrophic Mode of Nutrition.</title>
        <authorList>
            <person name="Burns J.A."/>
            <person name="Paasch A."/>
            <person name="Narechania A."/>
            <person name="Kim E."/>
        </authorList>
    </citation>
    <scope>NUCLEOTIDE SEQUENCE [LARGE SCALE GENOMIC DNA]</scope>
    <source>
        <strain evidence="6 7">PLY_AMNH</strain>
    </source>
</reference>
<evidence type="ECO:0000313" key="7">
    <source>
        <dbReference type="Proteomes" id="UP001190700"/>
    </source>
</evidence>
<dbReference type="InterPro" id="IPR036322">
    <property type="entry name" value="WD40_repeat_dom_sf"/>
</dbReference>
<feature type="region of interest" description="Disordered" evidence="4">
    <location>
        <begin position="226"/>
        <end position="258"/>
    </location>
</feature>
<dbReference type="GO" id="GO:0031931">
    <property type="term" value="C:TORC1 complex"/>
    <property type="evidence" value="ECO:0007669"/>
    <property type="project" value="InterPro"/>
</dbReference>
<gene>
    <name evidence="6" type="ORF">CYMTET_4433</name>
</gene>
<dbReference type="InterPro" id="IPR004083">
    <property type="entry name" value="Raptor"/>
</dbReference>
<dbReference type="SUPFAM" id="SSF50978">
    <property type="entry name" value="WD40 repeat-like"/>
    <property type="match status" value="1"/>
</dbReference>
<dbReference type="InterPro" id="IPR016024">
    <property type="entry name" value="ARM-type_fold"/>
</dbReference>
<dbReference type="Gene3D" id="1.25.10.10">
    <property type="entry name" value="Leucine-rich Repeat Variant"/>
    <property type="match status" value="1"/>
</dbReference>
<name>A0AAE0LKH9_9CHLO</name>
<feature type="region of interest" description="Disordered" evidence="4">
    <location>
        <begin position="1063"/>
        <end position="1090"/>
    </location>
</feature>
<evidence type="ECO:0000256" key="2">
    <source>
        <dbReference type="ARBA" id="ARBA00022574"/>
    </source>
</evidence>
<protein>
    <submittedName>
        <fullName evidence="6">Raptor-like protein</fullName>
    </submittedName>
</protein>
<evidence type="ECO:0000313" key="6">
    <source>
        <dbReference type="EMBL" id="KAK3288079.1"/>
    </source>
</evidence>
<dbReference type="SMART" id="SM01302">
    <property type="entry name" value="Raptor_N"/>
    <property type="match status" value="1"/>
</dbReference>
<dbReference type="SUPFAM" id="SSF48371">
    <property type="entry name" value="ARM repeat"/>
    <property type="match status" value="1"/>
</dbReference>
<dbReference type="PANTHER" id="PTHR12848:SF16">
    <property type="entry name" value="REGULATORY-ASSOCIATED PROTEIN OF MTOR"/>
    <property type="match status" value="1"/>
</dbReference>
<dbReference type="GO" id="GO:0010506">
    <property type="term" value="P:regulation of autophagy"/>
    <property type="evidence" value="ECO:0007669"/>
    <property type="project" value="TreeGrafter"/>
</dbReference>
<dbReference type="GO" id="GO:0005737">
    <property type="term" value="C:cytoplasm"/>
    <property type="evidence" value="ECO:0007669"/>
    <property type="project" value="TreeGrafter"/>
</dbReference>
<comment type="caution">
    <text evidence="6">The sequence shown here is derived from an EMBL/GenBank/DDBJ whole genome shotgun (WGS) entry which is preliminary data.</text>
</comment>
<keyword evidence="2" id="KW-0853">WD repeat</keyword>
<accession>A0AAE0LKH9</accession>